<feature type="domain" description="Ig-like" evidence="7">
    <location>
        <begin position="136"/>
        <end position="218"/>
    </location>
</feature>
<evidence type="ECO:0000313" key="8">
    <source>
        <dbReference type="Proteomes" id="UP000515140"/>
    </source>
</evidence>
<dbReference type="InterPro" id="IPR015631">
    <property type="entry name" value="CD2/SLAM_rcpt"/>
</dbReference>
<dbReference type="GO" id="GO:0009897">
    <property type="term" value="C:external side of plasma membrane"/>
    <property type="evidence" value="ECO:0007669"/>
    <property type="project" value="TreeGrafter"/>
</dbReference>
<gene>
    <name evidence="9" type="primary">LOC110203110</name>
</gene>
<dbReference type="AlphaFoldDB" id="A0A6P5JV04"/>
<dbReference type="PANTHER" id="PTHR12080:SF18">
    <property type="entry name" value="SLAM FAMILY MEMBER 9"/>
    <property type="match status" value="1"/>
</dbReference>
<comment type="subcellular location">
    <subcellularLocation>
        <location evidence="1">Membrane</location>
    </subcellularLocation>
</comment>
<keyword evidence="2 6" id="KW-0732">Signal</keyword>
<evidence type="ECO:0000256" key="4">
    <source>
        <dbReference type="ARBA" id="ARBA00023180"/>
    </source>
</evidence>
<dbReference type="KEGG" id="pcw:110203110"/>
<dbReference type="PANTHER" id="PTHR12080">
    <property type="entry name" value="SIGNALING LYMPHOCYTIC ACTIVATION MOLECULE"/>
    <property type="match status" value="1"/>
</dbReference>
<dbReference type="Gene3D" id="2.60.40.10">
    <property type="entry name" value="Immunoglobulins"/>
    <property type="match status" value="2"/>
</dbReference>
<dbReference type="Proteomes" id="UP000515140">
    <property type="component" value="Unplaced"/>
</dbReference>
<sequence>MMLLLQWLVVILCLQIEEAVSTDSKVPLTVIGTVGKSVILPLKISSDKIRTIVWLSHNSLATVDVNEQNSHIIITDSKYYGRLKIFRESNYSLQINNLTTEDENYYKGQITIESQGQSETLIQEYFLHIYEELRKPQITVNFTGPENGTCNVILLCSLEKEGKNVTYNWISLKDGEEDTAYEGPNLTVSWRPGESEPNFICRVTNPISSQRSQPIPSSGLCTGASSRNYVMLIVGIVIAVVLCVAIMVGSIFWKKKRQGFIQYSPNNVQQQGAATEGNTVYAQVNHPYRKKTERPNIPDKKDSMTIYSTIQSTKEDPGEEFQHIECNLYRRFMGGYETECAMDDLCFPSLEEGPTMMRSRRH</sequence>
<feature type="chain" id="PRO_5028055728" evidence="6">
    <location>
        <begin position="20"/>
        <end position="362"/>
    </location>
</feature>
<dbReference type="InterPro" id="IPR036179">
    <property type="entry name" value="Ig-like_dom_sf"/>
</dbReference>
<dbReference type="SUPFAM" id="SSF48726">
    <property type="entry name" value="Immunoglobulin"/>
    <property type="match status" value="1"/>
</dbReference>
<keyword evidence="4" id="KW-0325">Glycoprotein</keyword>
<evidence type="ECO:0000259" key="7">
    <source>
        <dbReference type="PROSITE" id="PS50835"/>
    </source>
</evidence>
<dbReference type="PROSITE" id="PS50835">
    <property type="entry name" value="IG_LIKE"/>
    <property type="match status" value="1"/>
</dbReference>
<protein>
    <submittedName>
        <fullName evidence="9">SLAM family member 9-like isoform X1</fullName>
    </submittedName>
</protein>
<evidence type="ECO:0000256" key="3">
    <source>
        <dbReference type="ARBA" id="ARBA00023136"/>
    </source>
</evidence>
<feature type="transmembrane region" description="Helical" evidence="5">
    <location>
        <begin position="229"/>
        <end position="253"/>
    </location>
</feature>
<dbReference type="GO" id="GO:0042110">
    <property type="term" value="P:T cell activation"/>
    <property type="evidence" value="ECO:0007669"/>
    <property type="project" value="TreeGrafter"/>
</dbReference>
<dbReference type="InParanoid" id="A0A6P5JV04"/>
<evidence type="ECO:0000256" key="2">
    <source>
        <dbReference type="ARBA" id="ARBA00022729"/>
    </source>
</evidence>
<dbReference type="InterPro" id="IPR007110">
    <property type="entry name" value="Ig-like_dom"/>
</dbReference>
<evidence type="ECO:0000256" key="5">
    <source>
        <dbReference type="SAM" id="Phobius"/>
    </source>
</evidence>
<accession>A0A6P5JV04</accession>
<dbReference type="RefSeq" id="XP_020835226.1">
    <property type="nucleotide sequence ID" value="XM_020979567.1"/>
</dbReference>
<keyword evidence="5" id="KW-1133">Transmembrane helix</keyword>
<evidence type="ECO:0000256" key="1">
    <source>
        <dbReference type="ARBA" id="ARBA00004370"/>
    </source>
</evidence>
<keyword evidence="3 5" id="KW-0472">Membrane</keyword>
<keyword evidence="8" id="KW-1185">Reference proteome</keyword>
<reference evidence="9" key="1">
    <citation type="submission" date="2025-08" db="UniProtKB">
        <authorList>
            <consortium name="RefSeq"/>
        </authorList>
    </citation>
    <scope>IDENTIFICATION</scope>
    <source>
        <tissue evidence="9">Spleen</tissue>
    </source>
</reference>
<dbReference type="GeneID" id="110203110"/>
<proteinExistence type="predicted"/>
<dbReference type="InterPro" id="IPR013783">
    <property type="entry name" value="Ig-like_fold"/>
</dbReference>
<name>A0A6P5JV04_PHACI</name>
<organism evidence="8 9">
    <name type="scientific">Phascolarctos cinereus</name>
    <name type="common">Koala</name>
    <dbReference type="NCBI Taxonomy" id="38626"/>
    <lineage>
        <taxon>Eukaryota</taxon>
        <taxon>Metazoa</taxon>
        <taxon>Chordata</taxon>
        <taxon>Craniata</taxon>
        <taxon>Vertebrata</taxon>
        <taxon>Euteleostomi</taxon>
        <taxon>Mammalia</taxon>
        <taxon>Metatheria</taxon>
        <taxon>Diprotodontia</taxon>
        <taxon>Phascolarctidae</taxon>
        <taxon>Phascolarctos</taxon>
    </lineage>
</organism>
<evidence type="ECO:0000256" key="6">
    <source>
        <dbReference type="SAM" id="SignalP"/>
    </source>
</evidence>
<keyword evidence="5" id="KW-0812">Transmembrane</keyword>
<evidence type="ECO:0000313" key="9">
    <source>
        <dbReference type="RefSeq" id="XP_020835226.1"/>
    </source>
</evidence>
<feature type="signal peptide" evidence="6">
    <location>
        <begin position="1"/>
        <end position="19"/>
    </location>
</feature>